<dbReference type="InterPro" id="IPR036390">
    <property type="entry name" value="WH_DNA-bd_sf"/>
</dbReference>
<protein>
    <submittedName>
        <fullName evidence="3">MarR family transcriptional regulator</fullName>
    </submittedName>
</protein>
<dbReference type="InterPro" id="IPR036388">
    <property type="entry name" value="WH-like_DNA-bd_sf"/>
</dbReference>
<dbReference type="PROSITE" id="PS50995">
    <property type="entry name" value="HTH_MARR_2"/>
    <property type="match status" value="1"/>
</dbReference>
<dbReference type="Pfam" id="PF01047">
    <property type="entry name" value="MarR"/>
    <property type="match status" value="1"/>
</dbReference>
<dbReference type="EMBL" id="JAAGMN010006707">
    <property type="protein sequence ID" value="NEE17306.1"/>
    <property type="molecule type" value="Genomic_DNA"/>
</dbReference>
<dbReference type="SUPFAM" id="SSF46785">
    <property type="entry name" value="Winged helix' DNA-binding domain"/>
    <property type="match status" value="1"/>
</dbReference>
<proteinExistence type="predicted"/>
<dbReference type="PANTHER" id="PTHR39515:SF2">
    <property type="entry name" value="HTH-TYPE TRANSCRIPTIONAL REGULATOR RV0880"/>
    <property type="match status" value="1"/>
</dbReference>
<gene>
    <name evidence="3" type="ORF">G3M58_63925</name>
</gene>
<dbReference type="PANTHER" id="PTHR39515">
    <property type="entry name" value="CONSERVED PROTEIN"/>
    <property type="match status" value="1"/>
</dbReference>
<feature type="region of interest" description="Disordered" evidence="1">
    <location>
        <begin position="153"/>
        <end position="172"/>
    </location>
</feature>
<sequence>MQSVSLVYVEADDDLRTAEALRLGVSRLSSRLRAQHPGRGQALTRMAASVLANLRHDGPLTLTALAAIEGLQPQSLTRVLNELEERGRIVRSINHRDRRSQDIAITDLGIEALDGHVQEGNRWLATALKTLSPTERGVLELAAGLMVRLAETAPGPTARQGGSDEEGHGPAS</sequence>
<dbReference type="SMART" id="SM00347">
    <property type="entry name" value="HTH_MARR"/>
    <property type="match status" value="1"/>
</dbReference>
<name>A0A6G3XHN4_9ACTN</name>
<dbReference type="InterPro" id="IPR000835">
    <property type="entry name" value="HTH_MarR-typ"/>
</dbReference>
<evidence type="ECO:0000313" key="3">
    <source>
        <dbReference type="EMBL" id="NEE17306.1"/>
    </source>
</evidence>
<dbReference type="GO" id="GO:0003700">
    <property type="term" value="F:DNA-binding transcription factor activity"/>
    <property type="evidence" value="ECO:0007669"/>
    <property type="project" value="InterPro"/>
</dbReference>
<evidence type="ECO:0000256" key="1">
    <source>
        <dbReference type="SAM" id="MobiDB-lite"/>
    </source>
</evidence>
<dbReference type="Gene3D" id="1.10.10.10">
    <property type="entry name" value="Winged helix-like DNA-binding domain superfamily/Winged helix DNA-binding domain"/>
    <property type="match status" value="1"/>
</dbReference>
<comment type="caution">
    <text evidence="3">The sequence shown here is derived from an EMBL/GenBank/DDBJ whole genome shotgun (WGS) entry which is preliminary data.</text>
</comment>
<evidence type="ECO:0000259" key="2">
    <source>
        <dbReference type="PROSITE" id="PS50995"/>
    </source>
</evidence>
<feature type="domain" description="HTH marR-type" evidence="2">
    <location>
        <begin position="14"/>
        <end position="151"/>
    </location>
</feature>
<dbReference type="InterPro" id="IPR052526">
    <property type="entry name" value="HTH-type_Bedaq_tolerance"/>
</dbReference>
<accession>A0A6G3XHN4</accession>
<reference evidence="3" key="1">
    <citation type="submission" date="2020-01" db="EMBL/GenBank/DDBJ databases">
        <title>Insect and environment-associated Actinomycetes.</title>
        <authorList>
            <person name="Currrie C."/>
            <person name="Chevrette M."/>
            <person name="Carlson C."/>
            <person name="Stubbendieck R."/>
            <person name="Wendt-Pienkowski E."/>
        </authorList>
    </citation>
    <scope>NUCLEOTIDE SEQUENCE</scope>
    <source>
        <strain evidence="3">SID7499</strain>
    </source>
</reference>
<dbReference type="AlphaFoldDB" id="A0A6G3XHN4"/>
<organism evidence="3">
    <name type="scientific">Streptomyces sp. SID7499</name>
    <dbReference type="NCBI Taxonomy" id="2706086"/>
    <lineage>
        <taxon>Bacteria</taxon>
        <taxon>Bacillati</taxon>
        <taxon>Actinomycetota</taxon>
        <taxon>Actinomycetes</taxon>
        <taxon>Kitasatosporales</taxon>
        <taxon>Streptomycetaceae</taxon>
        <taxon>Streptomyces</taxon>
    </lineage>
</organism>